<name>A0A964XMT6_9ACTN</name>
<accession>A0A964XMT6</accession>
<keyword evidence="1" id="KW-0812">Transmembrane</keyword>
<dbReference type="Proteomes" id="UP000598297">
    <property type="component" value="Unassembled WGS sequence"/>
</dbReference>
<dbReference type="EMBL" id="JAAAHS010000146">
    <property type="protein sequence ID" value="NBE53511.1"/>
    <property type="molecule type" value="Genomic_DNA"/>
</dbReference>
<comment type="caution">
    <text evidence="2">The sequence shown here is derived from an EMBL/GenBank/DDBJ whole genome shotgun (WGS) entry which is preliminary data.</text>
</comment>
<reference evidence="2" key="1">
    <citation type="submission" date="2020-01" db="EMBL/GenBank/DDBJ databases">
        <title>Whole-genome analyses of novel actinobacteria.</title>
        <authorList>
            <person name="Sahin N."/>
        </authorList>
    </citation>
    <scope>NUCLEOTIDE SEQUENCE</scope>
    <source>
        <strain evidence="2">YC537</strain>
    </source>
</reference>
<keyword evidence="1" id="KW-0472">Membrane</keyword>
<keyword evidence="3" id="KW-1185">Reference proteome</keyword>
<protein>
    <submittedName>
        <fullName evidence="2">Uncharacterized protein</fullName>
    </submittedName>
</protein>
<feature type="transmembrane region" description="Helical" evidence="1">
    <location>
        <begin position="35"/>
        <end position="54"/>
    </location>
</feature>
<gene>
    <name evidence="2" type="ORF">GUY60_19195</name>
</gene>
<evidence type="ECO:0000313" key="2">
    <source>
        <dbReference type="EMBL" id="NBE53511.1"/>
    </source>
</evidence>
<dbReference type="OrthoDB" id="4108300at2"/>
<dbReference type="RefSeq" id="WP_161699480.1">
    <property type="nucleotide sequence ID" value="NZ_JAAAHS010000146.1"/>
</dbReference>
<proteinExistence type="predicted"/>
<feature type="transmembrane region" description="Helical" evidence="1">
    <location>
        <begin position="60"/>
        <end position="77"/>
    </location>
</feature>
<organism evidence="2 3">
    <name type="scientific">Streptomyces boluensis</name>
    <dbReference type="NCBI Taxonomy" id="1775135"/>
    <lineage>
        <taxon>Bacteria</taxon>
        <taxon>Bacillati</taxon>
        <taxon>Actinomycetota</taxon>
        <taxon>Actinomycetes</taxon>
        <taxon>Kitasatosporales</taxon>
        <taxon>Streptomycetaceae</taxon>
        <taxon>Streptomyces</taxon>
    </lineage>
</organism>
<evidence type="ECO:0000256" key="1">
    <source>
        <dbReference type="SAM" id="Phobius"/>
    </source>
</evidence>
<evidence type="ECO:0000313" key="3">
    <source>
        <dbReference type="Proteomes" id="UP000598297"/>
    </source>
</evidence>
<dbReference type="AlphaFoldDB" id="A0A964XMT6"/>
<keyword evidence="1" id="KW-1133">Transmembrane helix</keyword>
<sequence length="217" mass="23244">MPSPYAHGPASTASVIPLGDEAVNQSVKGAAGCSFFGLLFIGGGLLAVLGVNGAPNNGGYGGIAVGALAIFFAVMMLRRGWKSRKAFLAVDHVGLWISNPVGRKVIPFDSLAGVGLHWSKAGKGTSKKLYSLELCPNGPIDRDHPVLWNLVRDEEPLHPDLPRLRYRIPVGKKNMPPLVAAVQQHAQPLWLGEVEREPNHIGFPDVKGHRDRTAGSR</sequence>